<feature type="transmembrane region" description="Helical" evidence="19">
    <location>
        <begin position="321"/>
        <end position="339"/>
    </location>
</feature>
<keyword evidence="14" id="KW-0407">Ion channel</keyword>
<dbReference type="Pfam" id="PF01094">
    <property type="entry name" value="ANF_receptor"/>
    <property type="match status" value="1"/>
</dbReference>
<reference evidence="22 23" key="1">
    <citation type="journal article" date="2018" name="Gigascience">
        <title>Genomes of trombidid mites reveal novel predicted allergens and laterally-transferred genes associated with secondary metabolism.</title>
        <authorList>
            <person name="Dong X."/>
            <person name="Chaisiri K."/>
            <person name="Xia D."/>
            <person name="Armstrong S.D."/>
            <person name="Fang Y."/>
            <person name="Donnelly M.J."/>
            <person name="Kadowaki T."/>
            <person name="McGarry J.W."/>
            <person name="Darby A.C."/>
            <person name="Makepeace B.L."/>
        </authorList>
    </citation>
    <scope>NUCLEOTIDE SEQUENCE [LARGE SCALE GENOMIC DNA]</scope>
    <source>
        <strain evidence="22">UoL-UT</strain>
    </source>
</reference>
<evidence type="ECO:0000259" key="21">
    <source>
        <dbReference type="SMART" id="SM00918"/>
    </source>
</evidence>
<dbReference type="InterPro" id="IPR019594">
    <property type="entry name" value="Glu/Gly-bd"/>
</dbReference>
<feature type="binding site" evidence="16">
    <location>
        <position position="446"/>
    </location>
    <ligand>
        <name>L-glutamate</name>
        <dbReference type="ChEBI" id="CHEBI:29985"/>
    </ligand>
</feature>
<dbReference type="EMBL" id="NCKV01003401">
    <property type="protein sequence ID" value="RWS25763.1"/>
    <property type="molecule type" value="Genomic_DNA"/>
</dbReference>
<dbReference type="SUPFAM" id="SSF53850">
    <property type="entry name" value="Periplasmic binding protein-like II"/>
    <property type="match status" value="1"/>
</dbReference>
<evidence type="ECO:0000256" key="14">
    <source>
        <dbReference type="ARBA" id="ARBA00023303"/>
    </source>
</evidence>
<dbReference type="Gene3D" id="1.10.287.70">
    <property type="match status" value="1"/>
</dbReference>
<keyword evidence="6 19" id="KW-1133">Transmembrane helix</keyword>
<dbReference type="SMART" id="SM00079">
    <property type="entry name" value="PBPe"/>
    <property type="match status" value="1"/>
</dbReference>
<evidence type="ECO:0000256" key="5">
    <source>
        <dbReference type="ARBA" id="ARBA00022729"/>
    </source>
</evidence>
<keyword evidence="23" id="KW-1185">Reference proteome</keyword>
<dbReference type="Proteomes" id="UP000288716">
    <property type="component" value="Unassembled WGS sequence"/>
</dbReference>
<evidence type="ECO:0000256" key="10">
    <source>
        <dbReference type="ARBA" id="ARBA00023170"/>
    </source>
</evidence>
<comment type="caution">
    <text evidence="22">The sequence shown here is derived from an EMBL/GenBank/DDBJ whole genome shotgun (WGS) entry which is preliminary data.</text>
</comment>
<feature type="binding site" evidence="16">
    <location>
        <position position="281"/>
    </location>
    <ligand>
        <name>L-glutamate</name>
        <dbReference type="ChEBI" id="CHEBI:29985"/>
    </ligand>
</feature>
<dbReference type="FunFam" id="3.40.190.10:FF:000001">
    <property type="entry name" value="Glutamate receptor ionotropic, kainate 2"/>
    <property type="match status" value="1"/>
</dbReference>
<dbReference type="Pfam" id="PF00060">
    <property type="entry name" value="Lig_chan"/>
    <property type="match status" value="1"/>
</dbReference>
<dbReference type="Gene3D" id="3.40.50.2300">
    <property type="match status" value="1"/>
</dbReference>
<keyword evidence="7" id="KW-0770">Synapse</keyword>
<keyword evidence="12" id="KW-0628">Postsynaptic cell membrane</keyword>
<evidence type="ECO:0000256" key="4">
    <source>
        <dbReference type="ARBA" id="ARBA00022692"/>
    </source>
</evidence>
<dbReference type="PANTHER" id="PTHR18966">
    <property type="entry name" value="IONOTROPIC GLUTAMATE RECEPTOR"/>
    <property type="match status" value="1"/>
</dbReference>
<evidence type="ECO:0000256" key="1">
    <source>
        <dbReference type="ARBA" id="ARBA00008685"/>
    </source>
</evidence>
<dbReference type="CDD" id="cd13715">
    <property type="entry name" value="PBP2_iGluR_AMPA"/>
    <property type="match status" value="1"/>
</dbReference>
<evidence type="ECO:0000256" key="19">
    <source>
        <dbReference type="SAM" id="Phobius"/>
    </source>
</evidence>
<keyword evidence="2" id="KW-0813">Transport</keyword>
<evidence type="ECO:0000256" key="2">
    <source>
        <dbReference type="ARBA" id="ARBA00022448"/>
    </source>
</evidence>
<feature type="domain" description="Ionotropic glutamate receptor L-glutamate and glycine-binding" evidence="21">
    <location>
        <begin position="197"/>
        <end position="265"/>
    </location>
</feature>
<keyword evidence="5" id="KW-0732">Signal</keyword>
<dbReference type="FunFam" id="1.10.287.70:FF:000067">
    <property type="entry name" value="glutamate receptor 2 isoform X1"/>
    <property type="match status" value="1"/>
</dbReference>
<dbReference type="STRING" id="299467.A0A443SE15"/>
<keyword evidence="9 19" id="KW-0472">Membrane</keyword>
<dbReference type="SMART" id="SM00918">
    <property type="entry name" value="Lig_chan-Glu_bd"/>
    <property type="match status" value="1"/>
</dbReference>
<feature type="transmembrane region" description="Helical" evidence="19">
    <location>
        <begin position="395"/>
        <end position="417"/>
    </location>
</feature>
<evidence type="ECO:0000256" key="8">
    <source>
        <dbReference type="ARBA" id="ARBA00023065"/>
    </source>
</evidence>
<dbReference type="InterPro" id="IPR028082">
    <property type="entry name" value="Peripla_BP_I"/>
</dbReference>
<dbReference type="SUPFAM" id="SSF53822">
    <property type="entry name" value="Periplasmic binding protein-like I"/>
    <property type="match status" value="1"/>
</dbReference>
<keyword evidence="13" id="KW-1071">Ligand-gated ion channel</keyword>
<keyword evidence="4 19" id="KW-0812">Transmembrane</keyword>
<comment type="similarity">
    <text evidence="1">Belongs to the glutamate-gated ion channel (TC 1.A.10.1) family.</text>
</comment>
<dbReference type="InterPro" id="IPR001320">
    <property type="entry name" value="Iontro_rcpt_C"/>
</dbReference>
<dbReference type="Gene3D" id="3.40.190.10">
    <property type="entry name" value="Periplasmic binding protein-like II"/>
    <property type="match status" value="2"/>
</dbReference>
<feature type="site" description="Interaction with the cone snail toxin Con-ikot-ikot" evidence="17">
    <location>
        <position position="451"/>
    </location>
</feature>
<organism evidence="22 23">
    <name type="scientific">Leptotrombidium deliense</name>
    <dbReference type="NCBI Taxonomy" id="299467"/>
    <lineage>
        <taxon>Eukaryota</taxon>
        <taxon>Metazoa</taxon>
        <taxon>Ecdysozoa</taxon>
        <taxon>Arthropoda</taxon>
        <taxon>Chelicerata</taxon>
        <taxon>Arachnida</taxon>
        <taxon>Acari</taxon>
        <taxon>Acariformes</taxon>
        <taxon>Trombidiformes</taxon>
        <taxon>Prostigmata</taxon>
        <taxon>Anystina</taxon>
        <taxon>Parasitengona</taxon>
        <taxon>Trombiculoidea</taxon>
        <taxon>Trombiculidae</taxon>
        <taxon>Leptotrombidium</taxon>
    </lineage>
</organism>
<name>A0A443SE15_9ACAR</name>
<gene>
    <name evidence="22" type="ORF">B4U80_03930</name>
</gene>
<dbReference type="VEuPathDB" id="VectorBase:LDEU006277"/>
<dbReference type="InterPro" id="IPR015683">
    <property type="entry name" value="Ionotropic_Glu_rcpt"/>
</dbReference>
<feature type="domain" description="Ionotropic glutamate receptor C-terminal" evidence="20">
    <location>
        <begin position="187"/>
        <end position="559"/>
    </location>
</feature>
<feature type="binding site" evidence="16">
    <location>
        <position position="445"/>
    </location>
    <ligand>
        <name>L-glutamate</name>
        <dbReference type="ChEBI" id="CHEBI:29985"/>
    </ligand>
</feature>
<feature type="non-terminal residue" evidence="22">
    <location>
        <position position="606"/>
    </location>
</feature>
<protein>
    <submittedName>
        <fullName evidence="22">Glutamate receptor-like protein</fullName>
    </submittedName>
</protein>
<proteinExistence type="inferred from homology"/>
<evidence type="ECO:0000256" key="17">
    <source>
        <dbReference type="PIRSR" id="PIRSR601508-2"/>
    </source>
</evidence>
<dbReference type="InterPro" id="IPR001508">
    <property type="entry name" value="Iono_Glu_rcpt_met"/>
</dbReference>
<feature type="transmembrane region" description="Helical" evidence="19">
    <location>
        <begin position="576"/>
        <end position="601"/>
    </location>
</feature>
<feature type="binding site" evidence="16">
    <location>
        <position position="276"/>
    </location>
    <ligand>
        <name>L-glutamate</name>
        <dbReference type="ChEBI" id="CHEBI:29985"/>
    </ligand>
</feature>
<evidence type="ECO:0000256" key="15">
    <source>
        <dbReference type="ARBA" id="ARBA00034104"/>
    </source>
</evidence>
<evidence type="ECO:0000256" key="13">
    <source>
        <dbReference type="ARBA" id="ARBA00023286"/>
    </source>
</evidence>
<sequence>MDEYRNSPALEFGAVNITGFRILQTNGAEFKQFVNSWRKTDSRRTVTNEASSDHISADAALMYDGTKVILDAFNRLLNKEPNVFTNNFRRGEVYNSGVKGIDCRSANFFEHGQRINSYLKSTNIRGLTGNIAFDEFGFRKNFTIDIVKMTINSEMTKIGQWTENEGITLVPAKFYRIPSESQILNKTFTVTSILEEPYLMERKAEKGIDLDGNDRFEGYCKELADLIAKRLQLNYELKLVNDSKYGGMDANSESGWNGMVGELIRKEADMAIAPLTITSARERVIDFTKPFMSLGISIMIKKPVKKNPGIFSFMNPLSREIWLCIILSYIGVSVVMFIVSRFSPHEWRYEETLTGPSITNDFSLSNSLWFSLGAIMQQSCDVCPRSVSGRIVGGVWWFFTLIVISSYTANLAAFLTVERMVTPINSADDLSKQTEVEYGVLRDSSTQEFFKRSKIAVYARMWEFMSSRPHVFVNSYPEGIERVRESKGKYAFLIESTQNDYVNERLPCDTMKVGRSLDAKGYGIGTPLQSPLRVDLNLAVLHLKENGDLTKLENKWWYDRSECKTKDSKESSQSELTLSNVAGCFYILIGGLVLAMIVALLEFSWK</sequence>
<dbReference type="GO" id="GO:0045211">
    <property type="term" value="C:postsynaptic membrane"/>
    <property type="evidence" value="ECO:0007669"/>
    <property type="project" value="UniProtKB-SubCell"/>
</dbReference>
<keyword evidence="3" id="KW-1003">Cell membrane</keyword>
<evidence type="ECO:0000256" key="7">
    <source>
        <dbReference type="ARBA" id="ARBA00023018"/>
    </source>
</evidence>
<feature type="binding site" evidence="16">
    <location>
        <position position="495"/>
    </location>
    <ligand>
        <name>L-glutamate</name>
        <dbReference type="ChEBI" id="CHEBI:29985"/>
    </ligand>
</feature>
<evidence type="ECO:0000256" key="12">
    <source>
        <dbReference type="ARBA" id="ARBA00023257"/>
    </source>
</evidence>
<evidence type="ECO:0000313" key="22">
    <source>
        <dbReference type="EMBL" id="RWS25763.1"/>
    </source>
</evidence>
<dbReference type="OrthoDB" id="5984008at2759"/>
<keyword evidence="11" id="KW-0325">Glycoprotein</keyword>
<evidence type="ECO:0000313" key="23">
    <source>
        <dbReference type="Proteomes" id="UP000288716"/>
    </source>
</evidence>
<evidence type="ECO:0000259" key="20">
    <source>
        <dbReference type="SMART" id="SM00079"/>
    </source>
</evidence>
<evidence type="ECO:0000256" key="9">
    <source>
        <dbReference type="ARBA" id="ARBA00023136"/>
    </source>
</evidence>
<evidence type="ECO:0000256" key="18">
    <source>
        <dbReference type="PIRSR" id="PIRSR601508-3"/>
    </source>
</evidence>
<keyword evidence="8" id="KW-0406">Ion transport</keyword>
<dbReference type="PRINTS" id="PR00177">
    <property type="entry name" value="NMDARECEPTOR"/>
</dbReference>
<accession>A0A443SE15</accession>
<evidence type="ECO:0000256" key="6">
    <source>
        <dbReference type="ARBA" id="ARBA00022989"/>
    </source>
</evidence>
<keyword evidence="18" id="KW-1015">Disulfide bond</keyword>
<dbReference type="InterPro" id="IPR001828">
    <property type="entry name" value="ANF_lig-bd_rcpt"/>
</dbReference>
<feature type="site" description="Crucial to convey clamshell closure to channel opening" evidence="17">
    <location>
        <position position="424"/>
    </location>
</feature>
<dbReference type="GO" id="GO:0022824">
    <property type="term" value="F:transmitter-gated monoatomic ion channel activity"/>
    <property type="evidence" value="ECO:0007669"/>
    <property type="project" value="UniProtKB-ARBA"/>
</dbReference>
<keyword evidence="10 22" id="KW-0675">Receptor</keyword>
<evidence type="ECO:0000256" key="11">
    <source>
        <dbReference type="ARBA" id="ARBA00023180"/>
    </source>
</evidence>
<dbReference type="GO" id="GO:0007166">
    <property type="term" value="P:cell surface receptor signaling pathway"/>
    <property type="evidence" value="ECO:0007669"/>
    <property type="project" value="UniProtKB-ARBA"/>
</dbReference>
<dbReference type="AlphaFoldDB" id="A0A443SE15"/>
<comment type="subcellular location">
    <subcellularLocation>
        <location evidence="15">Postsynaptic cell membrane</location>
        <topology evidence="15">Multi-pass membrane protein</topology>
    </subcellularLocation>
</comment>
<dbReference type="Pfam" id="PF10613">
    <property type="entry name" value="Lig_chan-Glu_bd"/>
    <property type="match status" value="1"/>
</dbReference>
<evidence type="ECO:0000256" key="16">
    <source>
        <dbReference type="PIRSR" id="PIRSR601508-1"/>
    </source>
</evidence>
<dbReference type="FunFam" id="3.40.190.10:FF:000087">
    <property type="entry name" value="glutamate receptor 4 isoform X2"/>
    <property type="match status" value="1"/>
</dbReference>
<feature type="binding site" evidence="16">
    <location>
        <position position="274"/>
    </location>
    <ligand>
        <name>L-glutamate</name>
        <dbReference type="ChEBI" id="CHEBI:29985"/>
    </ligand>
</feature>
<feature type="disulfide bond" evidence="18">
    <location>
        <begin position="508"/>
        <end position="563"/>
    </location>
</feature>
<evidence type="ECO:0000256" key="3">
    <source>
        <dbReference type="ARBA" id="ARBA00022475"/>
    </source>
</evidence>